<dbReference type="EMBL" id="HACA01008738">
    <property type="protein sequence ID" value="CDW26099.1"/>
    <property type="molecule type" value="Transcribed_RNA"/>
</dbReference>
<accession>A0A0K2TJK0</accession>
<organism evidence="1">
    <name type="scientific">Lepeophtheirus salmonis</name>
    <name type="common">Salmon louse</name>
    <name type="synonym">Caligus salmonis</name>
    <dbReference type="NCBI Taxonomy" id="72036"/>
    <lineage>
        <taxon>Eukaryota</taxon>
        <taxon>Metazoa</taxon>
        <taxon>Ecdysozoa</taxon>
        <taxon>Arthropoda</taxon>
        <taxon>Crustacea</taxon>
        <taxon>Multicrustacea</taxon>
        <taxon>Hexanauplia</taxon>
        <taxon>Copepoda</taxon>
        <taxon>Siphonostomatoida</taxon>
        <taxon>Caligidae</taxon>
        <taxon>Lepeophtheirus</taxon>
    </lineage>
</organism>
<sequence>LHDTSITLPSDSLYCICGFKFLLINNTKPRFGFEVVLSNAVKVK</sequence>
<evidence type="ECO:0000313" key="1">
    <source>
        <dbReference type="EMBL" id="CDW26099.1"/>
    </source>
</evidence>
<protein>
    <submittedName>
        <fullName evidence="1">Uncharacterized protein</fullName>
    </submittedName>
</protein>
<feature type="non-terminal residue" evidence="1">
    <location>
        <position position="1"/>
    </location>
</feature>
<proteinExistence type="predicted"/>
<reference evidence="1" key="1">
    <citation type="submission" date="2014-05" db="EMBL/GenBank/DDBJ databases">
        <authorList>
            <person name="Chronopoulou M."/>
        </authorList>
    </citation>
    <scope>NUCLEOTIDE SEQUENCE</scope>
    <source>
        <tissue evidence="1">Whole organism</tissue>
    </source>
</reference>
<name>A0A0K2TJK0_LEPSM</name>
<dbReference type="AlphaFoldDB" id="A0A0K2TJK0"/>